<dbReference type="InterPro" id="IPR036291">
    <property type="entry name" value="NAD(P)-bd_dom_sf"/>
</dbReference>
<evidence type="ECO:0000313" key="5">
    <source>
        <dbReference type="Proteomes" id="UP001501358"/>
    </source>
</evidence>
<feature type="domain" description="Gfo/Idh/MocA-like oxidoreductase N-terminal" evidence="2">
    <location>
        <begin position="1"/>
        <end position="114"/>
    </location>
</feature>
<dbReference type="InterPro" id="IPR055170">
    <property type="entry name" value="GFO_IDH_MocA-like_dom"/>
</dbReference>
<gene>
    <name evidence="4" type="ORF">GCM10010406_27930</name>
</gene>
<dbReference type="PANTHER" id="PTHR43818">
    <property type="entry name" value="BCDNA.GH03377"/>
    <property type="match status" value="1"/>
</dbReference>
<evidence type="ECO:0000313" key="4">
    <source>
        <dbReference type="EMBL" id="GAA2490250.1"/>
    </source>
</evidence>
<dbReference type="Proteomes" id="UP001501358">
    <property type="component" value="Unassembled WGS sequence"/>
</dbReference>
<feature type="domain" description="GFO/IDH/MocA-like oxidoreductase" evidence="3">
    <location>
        <begin position="155"/>
        <end position="240"/>
    </location>
</feature>
<dbReference type="Gene3D" id="3.40.50.720">
    <property type="entry name" value="NAD(P)-binding Rossmann-like Domain"/>
    <property type="match status" value="1"/>
</dbReference>
<dbReference type="EMBL" id="BAAATA010000014">
    <property type="protein sequence ID" value="GAA2490250.1"/>
    <property type="molecule type" value="Genomic_DNA"/>
</dbReference>
<sequence>MRIGLLGTGPWAERVHAPSLSEHPGVELVGVWGRRAEAARELAERHGARAYDDPEALVADVDAVAFALPPGVQAELAARAAGAGRHLLLEKPLADTVPAARRVVEAARRAGAASVVFFTLRFGTPEQQAWIGEQAAHGGWFTARAEWLAPVFGDRPAPGPDSPWRRERGALWDVGPHALSVLLPVLGDVTDVTAARGPLDTVHLVTHHEGGASATLTLSLSAPPAAAGTAVELRGRAGTAALPVHGDGPQAAHGRAVDALLSTARSGGPHPCGAGFGLRVVEVLDAAERSLRDGGSVQRPPAPHS</sequence>
<protein>
    <submittedName>
        <fullName evidence="4">Gfo/Idh/MocA family oxidoreductase</fullName>
    </submittedName>
</protein>
<reference evidence="4 5" key="1">
    <citation type="journal article" date="2019" name="Int. J. Syst. Evol. Microbiol.">
        <title>The Global Catalogue of Microorganisms (GCM) 10K type strain sequencing project: providing services to taxonomists for standard genome sequencing and annotation.</title>
        <authorList>
            <consortium name="The Broad Institute Genomics Platform"/>
            <consortium name="The Broad Institute Genome Sequencing Center for Infectious Disease"/>
            <person name="Wu L."/>
            <person name="Ma J."/>
        </authorList>
    </citation>
    <scope>NUCLEOTIDE SEQUENCE [LARGE SCALE GENOMIC DNA]</scope>
    <source>
        <strain evidence="4 5">JCM 6307</strain>
    </source>
</reference>
<proteinExistence type="predicted"/>
<dbReference type="SUPFAM" id="SSF51735">
    <property type="entry name" value="NAD(P)-binding Rossmann-fold domains"/>
    <property type="match status" value="1"/>
</dbReference>
<organism evidence="4 5">
    <name type="scientific">Streptomyces thermolineatus</name>
    <dbReference type="NCBI Taxonomy" id="44033"/>
    <lineage>
        <taxon>Bacteria</taxon>
        <taxon>Bacillati</taxon>
        <taxon>Actinomycetota</taxon>
        <taxon>Actinomycetes</taxon>
        <taxon>Kitasatosporales</taxon>
        <taxon>Streptomycetaceae</taxon>
        <taxon>Streptomyces</taxon>
    </lineage>
</organism>
<evidence type="ECO:0000256" key="1">
    <source>
        <dbReference type="ARBA" id="ARBA00023002"/>
    </source>
</evidence>
<evidence type="ECO:0000259" key="2">
    <source>
        <dbReference type="Pfam" id="PF01408"/>
    </source>
</evidence>
<dbReference type="Pfam" id="PF01408">
    <property type="entry name" value="GFO_IDH_MocA"/>
    <property type="match status" value="1"/>
</dbReference>
<dbReference type="InterPro" id="IPR050463">
    <property type="entry name" value="Gfo/Idh/MocA_oxidrdct_glycsds"/>
</dbReference>
<keyword evidence="5" id="KW-1185">Reference proteome</keyword>
<dbReference type="PANTHER" id="PTHR43818:SF11">
    <property type="entry name" value="BCDNA.GH03377"/>
    <property type="match status" value="1"/>
</dbReference>
<name>A0ABN3LXC8_9ACTN</name>
<comment type="caution">
    <text evidence="4">The sequence shown here is derived from an EMBL/GenBank/DDBJ whole genome shotgun (WGS) entry which is preliminary data.</text>
</comment>
<dbReference type="Gene3D" id="3.30.360.10">
    <property type="entry name" value="Dihydrodipicolinate Reductase, domain 2"/>
    <property type="match status" value="1"/>
</dbReference>
<dbReference type="Pfam" id="PF22725">
    <property type="entry name" value="GFO_IDH_MocA_C3"/>
    <property type="match status" value="1"/>
</dbReference>
<dbReference type="InterPro" id="IPR000683">
    <property type="entry name" value="Gfo/Idh/MocA-like_OxRdtase_N"/>
</dbReference>
<accession>A0ABN3LXC8</accession>
<evidence type="ECO:0000259" key="3">
    <source>
        <dbReference type="Pfam" id="PF22725"/>
    </source>
</evidence>
<dbReference type="SUPFAM" id="SSF55347">
    <property type="entry name" value="Glyceraldehyde-3-phosphate dehydrogenase-like, C-terminal domain"/>
    <property type="match status" value="1"/>
</dbReference>
<keyword evidence="1" id="KW-0560">Oxidoreductase</keyword>
<dbReference type="RefSeq" id="WP_344383516.1">
    <property type="nucleotide sequence ID" value="NZ_BAAATA010000014.1"/>
</dbReference>